<comment type="function">
    <text evidence="3">Component of the exocyst complex.</text>
</comment>
<evidence type="ECO:0000256" key="1">
    <source>
        <dbReference type="ARBA" id="ARBA00006756"/>
    </source>
</evidence>
<keyword evidence="3" id="KW-0268">Exocytosis</keyword>
<dbReference type="Gene3D" id="1.20.1280.170">
    <property type="entry name" value="Exocyst complex component Exo70"/>
    <property type="match status" value="1"/>
</dbReference>
<keyword evidence="3" id="KW-0653">Protein transport</keyword>
<organism evidence="5 6">
    <name type="scientific">Phaseolus angularis</name>
    <name type="common">Azuki bean</name>
    <name type="synonym">Vigna angularis</name>
    <dbReference type="NCBI Taxonomy" id="3914"/>
    <lineage>
        <taxon>Eukaryota</taxon>
        <taxon>Viridiplantae</taxon>
        <taxon>Streptophyta</taxon>
        <taxon>Embryophyta</taxon>
        <taxon>Tracheophyta</taxon>
        <taxon>Spermatophyta</taxon>
        <taxon>Magnoliopsida</taxon>
        <taxon>eudicotyledons</taxon>
        <taxon>Gunneridae</taxon>
        <taxon>Pentapetalae</taxon>
        <taxon>rosids</taxon>
        <taxon>fabids</taxon>
        <taxon>Fabales</taxon>
        <taxon>Fabaceae</taxon>
        <taxon>Papilionoideae</taxon>
        <taxon>50 kb inversion clade</taxon>
        <taxon>NPAAA clade</taxon>
        <taxon>indigoferoid/millettioid clade</taxon>
        <taxon>Phaseoleae</taxon>
        <taxon>Vigna</taxon>
    </lineage>
</organism>
<dbReference type="SUPFAM" id="SSF74788">
    <property type="entry name" value="Cullin repeat-like"/>
    <property type="match status" value="1"/>
</dbReference>
<comment type="caution">
    <text evidence="5">The sequence shown here is derived from an EMBL/GenBank/DDBJ whole genome shotgun (WGS) entry which is preliminary data.</text>
</comment>
<dbReference type="GO" id="GO:0005546">
    <property type="term" value="F:phosphatidylinositol-4,5-bisphosphate binding"/>
    <property type="evidence" value="ECO:0007669"/>
    <property type="project" value="InterPro"/>
</dbReference>
<sequence>MARRRCSTFRKMCLSARKRQRKCSGCWTCTTRSVKTSIFSSESTSFIILQVCASKARLGEAIQTMLINFESAIHKESSKILVHVGGIHPVTRYIMNYIAFLADYKDALAEIVVDWPQNPLPESYYRSCDREGVNRSSGITE</sequence>
<feature type="domain" description="Exocyst complex subunit Exo70 C-terminal" evidence="4">
    <location>
        <begin position="37"/>
        <end position="122"/>
    </location>
</feature>
<dbReference type="GO" id="GO:0000145">
    <property type="term" value="C:exocyst"/>
    <property type="evidence" value="ECO:0007669"/>
    <property type="project" value="InterPro"/>
</dbReference>
<accession>A0A8T0L5C6</accession>
<evidence type="ECO:0000256" key="2">
    <source>
        <dbReference type="ARBA" id="ARBA00022448"/>
    </source>
</evidence>
<evidence type="ECO:0000256" key="3">
    <source>
        <dbReference type="RuleBase" id="RU365026"/>
    </source>
</evidence>
<dbReference type="PANTHER" id="PTHR12542">
    <property type="entry name" value="EXOCYST COMPLEX PROTEIN EXO70"/>
    <property type="match status" value="1"/>
</dbReference>
<evidence type="ECO:0000313" key="6">
    <source>
        <dbReference type="Proteomes" id="UP000743370"/>
    </source>
</evidence>
<dbReference type="Proteomes" id="UP000743370">
    <property type="component" value="Unassembled WGS sequence"/>
</dbReference>
<dbReference type="AlphaFoldDB" id="A0A8T0L5C6"/>
<reference evidence="5 6" key="1">
    <citation type="submission" date="2020-05" db="EMBL/GenBank/DDBJ databases">
        <title>Vigna angularis (adzuki bean) Var. LongXiaoDou No. 4 denovo assembly.</title>
        <authorList>
            <person name="Xiang H."/>
        </authorList>
    </citation>
    <scope>NUCLEOTIDE SEQUENCE [LARGE SCALE GENOMIC DNA]</scope>
    <source>
        <tissue evidence="5">Leaf</tissue>
    </source>
</reference>
<proteinExistence type="inferred from homology"/>
<comment type="similarity">
    <text evidence="1 3">Belongs to the EXO70 family.</text>
</comment>
<evidence type="ECO:0000313" key="5">
    <source>
        <dbReference type="EMBL" id="KAG2406752.1"/>
    </source>
</evidence>
<gene>
    <name evidence="5" type="ORF">HKW66_Vig0060090</name>
</gene>
<evidence type="ECO:0000259" key="4">
    <source>
        <dbReference type="Pfam" id="PF03081"/>
    </source>
</evidence>
<dbReference type="InterPro" id="IPR004140">
    <property type="entry name" value="Exo70"/>
</dbReference>
<protein>
    <recommendedName>
        <fullName evidence="3">Exocyst subunit Exo70 family protein</fullName>
    </recommendedName>
</protein>
<dbReference type="GO" id="GO:0015031">
    <property type="term" value="P:protein transport"/>
    <property type="evidence" value="ECO:0007669"/>
    <property type="project" value="UniProtKB-KW"/>
</dbReference>
<name>A0A8T0L5C6_PHAAN</name>
<dbReference type="EMBL" id="JABFOF010000002">
    <property type="protein sequence ID" value="KAG2406752.1"/>
    <property type="molecule type" value="Genomic_DNA"/>
</dbReference>
<dbReference type="Pfam" id="PF03081">
    <property type="entry name" value="Exo70_C"/>
    <property type="match status" value="1"/>
</dbReference>
<dbReference type="GO" id="GO:0006887">
    <property type="term" value="P:exocytosis"/>
    <property type="evidence" value="ECO:0007669"/>
    <property type="project" value="UniProtKB-KW"/>
</dbReference>
<keyword evidence="2 3" id="KW-0813">Transport</keyword>
<dbReference type="PANTHER" id="PTHR12542:SF169">
    <property type="entry name" value="EXOCYST SUBUNIT EXO70 FAMILY PROTEIN"/>
    <property type="match status" value="1"/>
</dbReference>
<dbReference type="InterPro" id="IPR016159">
    <property type="entry name" value="Cullin_repeat-like_dom_sf"/>
</dbReference>
<dbReference type="InterPro" id="IPR046364">
    <property type="entry name" value="Exo70_C"/>
</dbReference>